<dbReference type="GO" id="GO:0009236">
    <property type="term" value="P:cobalamin biosynthetic process"/>
    <property type="evidence" value="ECO:0007669"/>
    <property type="project" value="InterPro"/>
</dbReference>
<dbReference type="PANTHER" id="PTHR37477">
    <property type="entry name" value="COBALT-PRECORRIN-5A HYDROLASE"/>
    <property type="match status" value="1"/>
</dbReference>
<dbReference type="Gene3D" id="3.30.420.180">
    <property type="entry name" value="CobE/GbiG C-terminal domain"/>
    <property type="match status" value="1"/>
</dbReference>
<dbReference type="InterPro" id="IPR052553">
    <property type="entry name" value="CbiG_hydrolase"/>
</dbReference>
<evidence type="ECO:0000313" key="3">
    <source>
        <dbReference type="Proteomes" id="UP000032515"/>
    </source>
</evidence>
<dbReference type="Proteomes" id="UP000032515">
    <property type="component" value="Unassembled WGS sequence"/>
</dbReference>
<evidence type="ECO:0000313" key="2">
    <source>
        <dbReference type="EMBL" id="KIZ33877.1"/>
    </source>
</evidence>
<protein>
    <submittedName>
        <fullName evidence="2">Cobalamin biosynthesis protein CbiG</fullName>
    </submittedName>
</protein>
<dbReference type="RefSeq" id="WP_044418150.1">
    <property type="nucleotide sequence ID" value="NZ_JXXE01000716.1"/>
</dbReference>
<dbReference type="Pfam" id="PF01890">
    <property type="entry name" value="CbiG_C"/>
    <property type="match status" value="1"/>
</dbReference>
<comment type="caution">
    <text evidence="2">The sequence shown here is derived from an EMBL/GenBank/DDBJ whole genome shotgun (WGS) entry which is preliminary data.</text>
</comment>
<sequence length="129" mass="12604">MSRLIIGLGFRDQASAQAIGEALHAAIAQTGGTVTAIAVPADKAAHAGLRAVASAANLPIEPVTAAAMQSAAADGATRSPTIQRHRGVGSVCEAAALAAAGAGARLVVARLVSEDRTATAAAAINEDLS</sequence>
<dbReference type="InterPro" id="IPR036518">
    <property type="entry name" value="CobE/GbiG_C_sf"/>
</dbReference>
<reference evidence="2 3" key="1">
    <citation type="submission" date="2014-11" db="EMBL/GenBank/DDBJ databases">
        <title>Genomics and ecophysiology of heterotrophic nitrogen fixing bacteria isolated from estuarine surface water.</title>
        <authorList>
            <person name="Bentzon-Tilia M."/>
            <person name="Severin I."/>
            <person name="Hansen L.H."/>
            <person name="Riemann L."/>
        </authorList>
    </citation>
    <scope>NUCLEOTIDE SEQUENCE [LARGE SCALE GENOMIC DNA]</scope>
    <source>
        <strain evidence="2 3">BAL398</strain>
    </source>
</reference>
<dbReference type="EMBL" id="JXXE01000716">
    <property type="protein sequence ID" value="KIZ33877.1"/>
    <property type="molecule type" value="Genomic_DNA"/>
</dbReference>
<dbReference type="InterPro" id="IPR002750">
    <property type="entry name" value="CobE/GbiG_C"/>
</dbReference>
<proteinExistence type="predicted"/>
<dbReference type="PATRIC" id="fig|1076.23.peg.2218"/>
<feature type="domain" description="CobE/GbiG C-terminal" evidence="1">
    <location>
        <begin position="4"/>
        <end position="122"/>
    </location>
</feature>
<accession>A0A0D7E2P7</accession>
<dbReference type="SUPFAM" id="SSF159664">
    <property type="entry name" value="CobE/GbiG C-terminal domain-like"/>
    <property type="match status" value="1"/>
</dbReference>
<evidence type="ECO:0000259" key="1">
    <source>
        <dbReference type="Pfam" id="PF01890"/>
    </source>
</evidence>
<gene>
    <name evidence="2" type="ORF">OO17_27820</name>
</gene>
<dbReference type="AlphaFoldDB" id="A0A0D7E2P7"/>
<name>A0A0D7E2P7_RHOPL</name>
<organism evidence="2 3">
    <name type="scientific">Rhodopseudomonas palustris</name>
    <dbReference type="NCBI Taxonomy" id="1076"/>
    <lineage>
        <taxon>Bacteria</taxon>
        <taxon>Pseudomonadati</taxon>
        <taxon>Pseudomonadota</taxon>
        <taxon>Alphaproteobacteria</taxon>
        <taxon>Hyphomicrobiales</taxon>
        <taxon>Nitrobacteraceae</taxon>
        <taxon>Rhodopseudomonas</taxon>
    </lineage>
</organism>
<dbReference type="PANTHER" id="PTHR37477:SF1">
    <property type="entry name" value="COBALT-PRECORRIN-5A HYDROLASE"/>
    <property type="match status" value="1"/>
</dbReference>
<dbReference type="OrthoDB" id="8140795at2"/>